<accession>A0ABC8TU87</accession>
<organism evidence="2 3">
    <name type="scientific">Ilex paraguariensis</name>
    <name type="common">yerba mate</name>
    <dbReference type="NCBI Taxonomy" id="185542"/>
    <lineage>
        <taxon>Eukaryota</taxon>
        <taxon>Viridiplantae</taxon>
        <taxon>Streptophyta</taxon>
        <taxon>Embryophyta</taxon>
        <taxon>Tracheophyta</taxon>
        <taxon>Spermatophyta</taxon>
        <taxon>Magnoliopsida</taxon>
        <taxon>eudicotyledons</taxon>
        <taxon>Gunneridae</taxon>
        <taxon>Pentapetalae</taxon>
        <taxon>asterids</taxon>
        <taxon>campanulids</taxon>
        <taxon>Aquifoliales</taxon>
        <taxon>Aquifoliaceae</taxon>
        <taxon>Ilex</taxon>
    </lineage>
</organism>
<evidence type="ECO:0000256" key="1">
    <source>
        <dbReference type="SAM" id="Phobius"/>
    </source>
</evidence>
<sequence>MGYIFYNGLCRCFILISAFGLSFFTHWPYLLTGQKGFVTMALSCWIFIFYIVKMGKKFALQQFWYKASKAETLYLYALCLYRRYQRSEKQNSISISSLHLPNQIAYHLTFSCPRKSIYFPYLIASLSDNLATPQLNHCSSSSPSLKQLLLVAHSGSSQLNMAAAHGLHWFLSCLSQLISFLRKLLLSPHLNHLGWS</sequence>
<keyword evidence="1" id="KW-1133">Transmembrane helix</keyword>
<feature type="transmembrane region" description="Helical" evidence="1">
    <location>
        <begin position="36"/>
        <end position="52"/>
    </location>
</feature>
<keyword evidence="1" id="KW-0812">Transmembrane</keyword>
<dbReference type="EMBL" id="CAUOFW020006136">
    <property type="protein sequence ID" value="CAK9173004.1"/>
    <property type="molecule type" value="Genomic_DNA"/>
</dbReference>
<comment type="caution">
    <text evidence="2">The sequence shown here is derived from an EMBL/GenBank/DDBJ whole genome shotgun (WGS) entry which is preliminary data.</text>
</comment>
<dbReference type="AlphaFoldDB" id="A0ABC8TU87"/>
<reference evidence="2 3" key="1">
    <citation type="submission" date="2024-02" db="EMBL/GenBank/DDBJ databases">
        <authorList>
            <person name="Vignale AGUSTIN F."/>
            <person name="Sosa J E."/>
            <person name="Modenutti C."/>
        </authorList>
    </citation>
    <scope>NUCLEOTIDE SEQUENCE [LARGE SCALE GENOMIC DNA]</scope>
</reference>
<keyword evidence="1" id="KW-0472">Membrane</keyword>
<name>A0ABC8TU87_9AQUA</name>
<evidence type="ECO:0000313" key="2">
    <source>
        <dbReference type="EMBL" id="CAK9173004.1"/>
    </source>
</evidence>
<proteinExistence type="predicted"/>
<feature type="transmembrane region" description="Helical" evidence="1">
    <location>
        <begin position="12"/>
        <end position="30"/>
    </location>
</feature>
<dbReference type="Proteomes" id="UP001642360">
    <property type="component" value="Unassembled WGS sequence"/>
</dbReference>
<gene>
    <name evidence="2" type="ORF">ILEXP_LOCUS42717</name>
</gene>
<keyword evidence="3" id="KW-1185">Reference proteome</keyword>
<evidence type="ECO:0000313" key="3">
    <source>
        <dbReference type="Proteomes" id="UP001642360"/>
    </source>
</evidence>
<protein>
    <submittedName>
        <fullName evidence="2">Uncharacterized protein</fullName>
    </submittedName>
</protein>